<keyword evidence="4" id="KW-1185">Reference proteome</keyword>
<evidence type="ECO:0000313" key="3">
    <source>
        <dbReference type="Proteomes" id="UP000248897"/>
    </source>
</evidence>
<name>A0A2X4V0X8_SERPL</name>
<dbReference type="AlphaFoldDB" id="A0A2X4V0X8"/>
<reference evidence="1 4" key="2">
    <citation type="submission" date="2020-12" db="EMBL/GenBank/DDBJ databases">
        <title>FDA dAtabase for Regulatory Grade micrObial Sequences (FDA-ARGOS): Supporting development and validation of Infectious Disease Dx tests.</title>
        <authorList>
            <person name="Sproer C."/>
            <person name="Gronow S."/>
            <person name="Severitt S."/>
            <person name="Schroder I."/>
            <person name="Tallon L."/>
            <person name="Sadzewicz L."/>
            <person name="Zhao X."/>
            <person name="Boylan J."/>
            <person name="Ott S."/>
            <person name="Bowen H."/>
            <person name="Vavikolanu K."/>
            <person name="Mehta A."/>
            <person name="Aluvathingal J."/>
            <person name="Nadendla S."/>
            <person name="Lowell S."/>
            <person name="Myers T."/>
            <person name="Yan Y."/>
            <person name="Sichtig H."/>
        </authorList>
    </citation>
    <scope>NUCLEOTIDE SEQUENCE [LARGE SCALE GENOMIC DNA]</scope>
    <source>
        <strain evidence="1 4">FDAARGOS_907</strain>
    </source>
</reference>
<evidence type="ECO:0000313" key="2">
    <source>
        <dbReference type="EMBL" id="SQI44741.1"/>
    </source>
</evidence>
<gene>
    <name evidence="1" type="ORF">I6G64_18060</name>
    <name evidence="2" type="ORF">NCTC12961_04620</name>
</gene>
<accession>A0A2X4V0X8</accession>
<dbReference type="Proteomes" id="UP000594967">
    <property type="component" value="Chromosome"/>
</dbReference>
<organism evidence="2 3">
    <name type="scientific">Serratia plymuthica</name>
    <dbReference type="NCBI Taxonomy" id="82996"/>
    <lineage>
        <taxon>Bacteria</taxon>
        <taxon>Pseudomonadati</taxon>
        <taxon>Pseudomonadota</taxon>
        <taxon>Gammaproteobacteria</taxon>
        <taxon>Enterobacterales</taxon>
        <taxon>Yersiniaceae</taxon>
        <taxon>Serratia</taxon>
    </lineage>
</organism>
<reference evidence="2 3" key="1">
    <citation type="submission" date="2018-06" db="EMBL/GenBank/DDBJ databases">
        <authorList>
            <consortium name="Pathogen Informatics"/>
            <person name="Doyle S."/>
        </authorList>
    </citation>
    <scope>NUCLEOTIDE SEQUENCE [LARGE SCALE GENOMIC DNA]</scope>
    <source>
        <strain evidence="2 3">NCTC12961</strain>
    </source>
</reference>
<dbReference type="Proteomes" id="UP000248897">
    <property type="component" value="Chromosome 1"/>
</dbReference>
<sequence length="234" mass="26257">MSKRSDIIDGKIAARVPYGLVYTEVLGWIDLGHAQGTDIRALLRSIDSGELSGQECYDVTYSQSMIDPTRTMKIGKFITWRIKRGRSYFERRSIALAMMMSLARKFEGLQASFPINSVTDSGFSGEDLVSDLLGFYRVVSIQNPFEMLRPVSKAEALKRWDYYGKIGSWKNDSFLPLLFPDPEKFPNARPCKGRLPHFMQTVRPWSDFHSGIVGIASADGSYMDAAKGGTLPYA</sequence>
<evidence type="ECO:0000313" key="4">
    <source>
        <dbReference type="Proteomes" id="UP000594967"/>
    </source>
</evidence>
<dbReference type="EMBL" id="CP065673">
    <property type="protein sequence ID" value="QPS19471.1"/>
    <property type="molecule type" value="Genomic_DNA"/>
</dbReference>
<dbReference type="RefSeq" id="WP_063197504.1">
    <property type="nucleotide sequence ID" value="NZ_CAMITG010000004.1"/>
</dbReference>
<protein>
    <submittedName>
        <fullName evidence="2">Uncharacterized protein</fullName>
    </submittedName>
</protein>
<evidence type="ECO:0000313" key="1">
    <source>
        <dbReference type="EMBL" id="QPS19471.1"/>
    </source>
</evidence>
<dbReference type="EMBL" id="LS483469">
    <property type="protein sequence ID" value="SQI44741.1"/>
    <property type="molecule type" value="Genomic_DNA"/>
</dbReference>
<proteinExistence type="predicted"/>